<dbReference type="RefSeq" id="WP_189158342.1">
    <property type="nucleotide sequence ID" value="NZ_BMNC01000011.1"/>
</dbReference>
<keyword evidence="2" id="KW-0479">Metal-binding</keyword>
<evidence type="ECO:0000256" key="2">
    <source>
        <dbReference type="RuleBase" id="RU000461"/>
    </source>
</evidence>
<dbReference type="SUPFAM" id="SSF48264">
    <property type="entry name" value="Cytochrome P450"/>
    <property type="match status" value="1"/>
</dbReference>
<keyword evidence="4" id="KW-1185">Reference proteome</keyword>
<dbReference type="PRINTS" id="PR00359">
    <property type="entry name" value="BP450"/>
</dbReference>
<name>A0ABQ2IJE4_9PSEU</name>
<dbReference type="PROSITE" id="PS00086">
    <property type="entry name" value="CYTOCHROME_P450"/>
    <property type="match status" value="1"/>
</dbReference>
<comment type="caution">
    <text evidence="3">The sequence shown here is derived from an EMBL/GenBank/DDBJ whole genome shotgun (WGS) entry which is preliminary data.</text>
</comment>
<dbReference type="InterPro" id="IPR036396">
    <property type="entry name" value="Cyt_P450_sf"/>
</dbReference>
<dbReference type="PANTHER" id="PTHR46696">
    <property type="entry name" value="P450, PUTATIVE (EUROFUNG)-RELATED"/>
    <property type="match status" value="1"/>
</dbReference>
<sequence>MTVAHLPTRPAKFFDPATEVHFDEQLGTWHVFGLADVQRVLSDEEHFSAGYGLTDETRPLANAMLSGMWAADGQRHRDLRAAVADPFSPRVMARLEERIRAISVELVDDLDPAGFDVVARIARPLPTRVICHLLGLDLSAETLMTAWLEEWYKASVTTNTLPSQSEMARFFADEVGRQRTEPKGGLIAELIAAQDRGYLVDGRPLSDWDLVGYCAMLLGAGVDTVYASIPNAVLFLTEFGCWEELRADPSLIPGAVEETMRWYPVFPGPRRLVLRDVEIGGRAIAAGQWVTGWLSAANRDPSRYADPEVFDIRRKTRIMTFGHGPHHCLGAGLARLEQRVLLEEMVRRLPLLRRETGAPLVRREWMLDNLETATFRFD</sequence>
<dbReference type="InterPro" id="IPR017972">
    <property type="entry name" value="Cyt_P450_CS"/>
</dbReference>
<dbReference type="EMBL" id="BMNC01000011">
    <property type="protein sequence ID" value="GGN12768.1"/>
    <property type="molecule type" value="Genomic_DNA"/>
</dbReference>
<keyword evidence="2" id="KW-0349">Heme</keyword>
<organism evidence="3 4">
    <name type="scientific">Lentzea pudingi</name>
    <dbReference type="NCBI Taxonomy" id="1789439"/>
    <lineage>
        <taxon>Bacteria</taxon>
        <taxon>Bacillati</taxon>
        <taxon>Actinomycetota</taxon>
        <taxon>Actinomycetes</taxon>
        <taxon>Pseudonocardiales</taxon>
        <taxon>Pseudonocardiaceae</taxon>
        <taxon>Lentzea</taxon>
    </lineage>
</organism>
<reference evidence="4" key="1">
    <citation type="journal article" date="2019" name="Int. J. Syst. Evol. Microbiol.">
        <title>The Global Catalogue of Microorganisms (GCM) 10K type strain sequencing project: providing services to taxonomists for standard genome sequencing and annotation.</title>
        <authorList>
            <consortium name="The Broad Institute Genomics Platform"/>
            <consortium name="The Broad Institute Genome Sequencing Center for Infectious Disease"/>
            <person name="Wu L."/>
            <person name="Ma J."/>
        </authorList>
    </citation>
    <scope>NUCLEOTIDE SEQUENCE [LARGE SCALE GENOMIC DNA]</scope>
    <source>
        <strain evidence="4">CGMCC 4.7319</strain>
    </source>
</reference>
<comment type="similarity">
    <text evidence="1 2">Belongs to the cytochrome P450 family.</text>
</comment>
<keyword evidence="2" id="KW-0503">Monooxygenase</keyword>
<dbReference type="InterPro" id="IPR001128">
    <property type="entry name" value="Cyt_P450"/>
</dbReference>
<keyword evidence="2" id="KW-0408">Iron</keyword>
<dbReference type="PANTHER" id="PTHR46696:SF6">
    <property type="entry name" value="P450, PUTATIVE (EUROFUNG)-RELATED"/>
    <property type="match status" value="1"/>
</dbReference>
<protein>
    <submittedName>
        <fullName evidence="3">Cytochrome P450</fullName>
    </submittedName>
</protein>
<proteinExistence type="inferred from homology"/>
<keyword evidence="2" id="KW-0560">Oxidoreductase</keyword>
<dbReference type="Gene3D" id="1.10.630.10">
    <property type="entry name" value="Cytochrome P450"/>
    <property type="match status" value="1"/>
</dbReference>
<accession>A0ABQ2IJE4</accession>
<gene>
    <name evidence="3" type="ORF">GCM10011609_61360</name>
</gene>
<dbReference type="PRINTS" id="PR00385">
    <property type="entry name" value="P450"/>
</dbReference>
<dbReference type="Proteomes" id="UP000597656">
    <property type="component" value="Unassembled WGS sequence"/>
</dbReference>
<evidence type="ECO:0000256" key="1">
    <source>
        <dbReference type="ARBA" id="ARBA00010617"/>
    </source>
</evidence>
<evidence type="ECO:0000313" key="4">
    <source>
        <dbReference type="Proteomes" id="UP000597656"/>
    </source>
</evidence>
<evidence type="ECO:0000313" key="3">
    <source>
        <dbReference type="EMBL" id="GGN12768.1"/>
    </source>
</evidence>
<dbReference type="InterPro" id="IPR002397">
    <property type="entry name" value="Cyt_P450_B"/>
</dbReference>
<dbReference type="Pfam" id="PF00067">
    <property type="entry name" value="p450"/>
    <property type="match status" value="1"/>
</dbReference>